<dbReference type="PANTHER" id="PTHR33982">
    <property type="entry name" value="OUTER ENVELOPE MEMBRANE PROTEIN 7-RELATED"/>
    <property type="match status" value="1"/>
</dbReference>
<keyword evidence="2" id="KW-0472">Membrane</keyword>
<evidence type="ECO:0000256" key="2">
    <source>
        <dbReference type="SAM" id="Phobius"/>
    </source>
</evidence>
<feature type="region of interest" description="Disordered" evidence="1">
    <location>
        <begin position="47"/>
        <end position="91"/>
    </location>
</feature>
<organism evidence="3 4">
    <name type="scientific">Sphagnum troendelagicum</name>
    <dbReference type="NCBI Taxonomy" id="128251"/>
    <lineage>
        <taxon>Eukaryota</taxon>
        <taxon>Viridiplantae</taxon>
        <taxon>Streptophyta</taxon>
        <taxon>Embryophyta</taxon>
        <taxon>Bryophyta</taxon>
        <taxon>Sphagnophytina</taxon>
        <taxon>Sphagnopsida</taxon>
        <taxon>Sphagnales</taxon>
        <taxon>Sphagnaceae</taxon>
        <taxon>Sphagnum</taxon>
    </lineage>
</organism>
<keyword evidence="2" id="KW-0812">Transmembrane</keyword>
<protein>
    <submittedName>
        <fullName evidence="3">Uncharacterized protein</fullName>
    </submittedName>
</protein>
<reference evidence="3" key="1">
    <citation type="submission" date="2024-02" db="EMBL/GenBank/DDBJ databases">
        <authorList>
            <consortium name="ELIXIR-Norway"/>
            <consortium name="Elixir Norway"/>
        </authorList>
    </citation>
    <scope>NUCLEOTIDE SEQUENCE</scope>
</reference>
<keyword evidence="2" id="KW-1133">Transmembrane helix</keyword>
<dbReference type="Proteomes" id="UP001497512">
    <property type="component" value="Chromosome 6"/>
</dbReference>
<accession>A0ABP0USH0</accession>
<dbReference type="InterPro" id="IPR038944">
    <property type="entry name" value="OEP7-like"/>
</dbReference>
<name>A0ABP0USH0_9BRYO</name>
<evidence type="ECO:0000313" key="4">
    <source>
        <dbReference type="Proteomes" id="UP001497512"/>
    </source>
</evidence>
<dbReference type="EMBL" id="OZ019898">
    <property type="protein sequence ID" value="CAK9228714.1"/>
    <property type="molecule type" value="Genomic_DNA"/>
</dbReference>
<gene>
    <name evidence="3" type="ORF">CSSPTR1EN2_LOCUS19354</name>
</gene>
<evidence type="ECO:0000313" key="3">
    <source>
        <dbReference type="EMBL" id="CAK9228714.1"/>
    </source>
</evidence>
<feature type="transmembrane region" description="Helical" evidence="2">
    <location>
        <begin position="12"/>
        <end position="32"/>
    </location>
</feature>
<proteinExistence type="predicted"/>
<keyword evidence="4" id="KW-1185">Reference proteome</keyword>
<evidence type="ECO:0000256" key="1">
    <source>
        <dbReference type="SAM" id="MobiDB-lite"/>
    </source>
</evidence>
<sequence length="91" mass="10157">MGSGKKHERDKKGFWITALLAGGVLLLGWATVEIAFKDFLQAGRSSIARSLDPNYDPDDDLEKIPPASEEEAQKKYEKEEEEDTEKATKTS</sequence>